<comment type="caution">
    <text evidence="1">The sequence shown here is derived from an EMBL/GenBank/DDBJ whole genome shotgun (WGS) entry which is preliminary data.</text>
</comment>
<keyword evidence="2" id="KW-1185">Reference proteome</keyword>
<reference evidence="1 2" key="1">
    <citation type="submission" date="2019-04" db="EMBL/GenBank/DDBJ databases">
        <authorList>
            <person name="Feng G."/>
            <person name="Zhu H."/>
        </authorList>
    </citation>
    <scope>NUCLEOTIDE SEQUENCE [LARGE SCALE GENOMIC DNA]</scope>
    <source>
        <strain evidence="1 2">6HR-1</strain>
    </source>
</reference>
<evidence type="ECO:0000313" key="1">
    <source>
        <dbReference type="EMBL" id="TGD92493.1"/>
    </source>
</evidence>
<accession>A0A4Z0NEK7</accession>
<organism evidence="1 2">
    <name type="scientific">Methylobacterium nonmethylotrophicum</name>
    <dbReference type="NCBI Taxonomy" id="1141884"/>
    <lineage>
        <taxon>Bacteria</taxon>
        <taxon>Pseudomonadati</taxon>
        <taxon>Pseudomonadota</taxon>
        <taxon>Alphaproteobacteria</taxon>
        <taxon>Hyphomicrobiales</taxon>
        <taxon>Methylobacteriaceae</taxon>
        <taxon>Methylobacterium</taxon>
    </lineage>
</organism>
<proteinExistence type="predicted"/>
<sequence length="181" mass="20328">MSDPELAAHVSHVLRWVWDPIGLGAHGRPDEYNVYIPDLVALTRNTGVYEVEDTFIDHLARIEIETMGLSLPPANRTRAARALIGLRDAYMWGPGKLVKQLSSLDGLHCAWVFEIRGGLYTYREGVLRHKHNDKGRWSDWDSPGRGEAGLYDSVEDVEREMHAVMGWLHEGDLAASAIDPD</sequence>
<protein>
    <submittedName>
        <fullName evidence="1">Uncharacterized protein</fullName>
    </submittedName>
</protein>
<name>A0A4Z0NEK7_9HYPH</name>
<gene>
    <name evidence="1" type="ORF">EU555_34670</name>
</gene>
<dbReference type="AlphaFoldDB" id="A0A4Z0NEK7"/>
<evidence type="ECO:0000313" key="2">
    <source>
        <dbReference type="Proteomes" id="UP000297535"/>
    </source>
</evidence>
<dbReference type="EMBL" id="SRLB01000061">
    <property type="protein sequence ID" value="TGD92493.1"/>
    <property type="molecule type" value="Genomic_DNA"/>
</dbReference>
<dbReference type="OrthoDB" id="773332at2"/>
<dbReference type="Proteomes" id="UP000297535">
    <property type="component" value="Unassembled WGS sequence"/>
</dbReference>
<dbReference type="RefSeq" id="WP_135419853.1">
    <property type="nucleotide sequence ID" value="NZ_SRLB01000061.1"/>
</dbReference>